<proteinExistence type="predicted"/>
<accession>A0A928V017</accession>
<sequence length="119" mass="14037">MTPAKAQVAVSVNLNIQPDWGPSGYDYVEYYYLPEIDVYFDVVNKRYVYWENNAWVHKSKLPSRYANVDMNKTYKVVMNNKNPWNSHASDKAKYSKYAKDRSQVSIKDKKKNTKKSKKK</sequence>
<feature type="compositionally biased region" description="Basic and acidic residues" evidence="1">
    <location>
        <begin position="88"/>
        <end position="102"/>
    </location>
</feature>
<evidence type="ECO:0000256" key="1">
    <source>
        <dbReference type="SAM" id="MobiDB-lite"/>
    </source>
</evidence>
<evidence type="ECO:0000313" key="2">
    <source>
        <dbReference type="EMBL" id="MBE8715233.1"/>
    </source>
</evidence>
<feature type="compositionally biased region" description="Basic residues" evidence="1">
    <location>
        <begin position="108"/>
        <end position="119"/>
    </location>
</feature>
<protein>
    <submittedName>
        <fullName evidence="2">Uncharacterized protein</fullName>
    </submittedName>
</protein>
<keyword evidence="3" id="KW-1185">Reference proteome</keyword>
<organism evidence="2 3">
    <name type="scientific">Sphingobacterium hungaricum</name>
    <dbReference type="NCBI Taxonomy" id="2082723"/>
    <lineage>
        <taxon>Bacteria</taxon>
        <taxon>Pseudomonadati</taxon>
        <taxon>Bacteroidota</taxon>
        <taxon>Sphingobacteriia</taxon>
        <taxon>Sphingobacteriales</taxon>
        <taxon>Sphingobacteriaceae</taxon>
        <taxon>Sphingobacterium</taxon>
    </lineage>
</organism>
<comment type="caution">
    <text evidence="2">The sequence shown here is derived from an EMBL/GenBank/DDBJ whole genome shotgun (WGS) entry which is preliminary data.</text>
</comment>
<feature type="region of interest" description="Disordered" evidence="1">
    <location>
        <begin position="81"/>
        <end position="119"/>
    </location>
</feature>
<evidence type="ECO:0000313" key="3">
    <source>
        <dbReference type="Proteomes" id="UP000616201"/>
    </source>
</evidence>
<dbReference type="EMBL" id="PRDK01000009">
    <property type="protein sequence ID" value="MBE8715233.1"/>
    <property type="molecule type" value="Genomic_DNA"/>
</dbReference>
<dbReference type="AlphaFoldDB" id="A0A928V017"/>
<dbReference type="Proteomes" id="UP000616201">
    <property type="component" value="Unassembled WGS sequence"/>
</dbReference>
<reference evidence="2" key="1">
    <citation type="submission" date="2018-02" db="EMBL/GenBank/DDBJ databases">
        <authorList>
            <person name="Vasarhelyi B.M."/>
            <person name="Deshmukh S."/>
            <person name="Balint B."/>
            <person name="Kukolya J."/>
        </authorList>
    </citation>
    <scope>NUCLEOTIDE SEQUENCE</scope>
    <source>
        <strain evidence="2">KB22</strain>
    </source>
</reference>
<gene>
    <name evidence="2" type="ORF">C4F49_16235</name>
</gene>
<name>A0A928V017_9SPHI</name>